<comment type="function">
    <text evidence="4">DNA-dependent RNA polymerase catalyzes the transcription of DNA into RNA using the four ribonucleoside triphosphates as substrates. Common component of RNA polymerases I, II and III which synthesize ribosomal RNA precursors, mRNA precursors and many functional non-coding RNAs, and small RNAs, such as 5S rRNA and tRNAs, respectively.</text>
</comment>
<dbReference type="InterPro" id="IPR005570">
    <property type="entry name" value="RPABC3"/>
</dbReference>
<dbReference type="Pfam" id="PF03870">
    <property type="entry name" value="RNA_pol_Rpb8"/>
    <property type="match status" value="1"/>
</dbReference>
<gene>
    <name evidence="6" type="ORF">EG327_001938</name>
    <name evidence="5" type="ORF">EG328_002864</name>
</gene>
<dbReference type="EMBL" id="WNWR01000156">
    <property type="protein sequence ID" value="KAE9990047.1"/>
    <property type="molecule type" value="Genomic_DNA"/>
</dbReference>
<protein>
    <recommendedName>
        <fullName evidence="4">DNA-directed RNA polymerases I, II, and III subunit RPABC3</fullName>
    </recommendedName>
</protein>
<evidence type="ECO:0000256" key="1">
    <source>
        <dbReference type="ARBA" id="ARBA00004123"/>
    </source>
</evidence>
<proteinExistence type="inferred from homology"/>
<evidence type="ECO:0000256" key="3">
    <source>
        <dbReference type="ARBA" id="ARBA00023242"/>
    </source>
</evidence>
<dbReference type="SUPFAM" id="SSF50249">
    <property type="entry name" value="Nucleic acid-binding proteins"/>
    <property type="match status" value="1"/>
</dbReference>
<dbReference type="PANTHER" id="PTHR10917:SF0">
    <property type="entry name" value="DNA-DIRECTED RNA POLYMERASES I, II, AND III SUBUNIT RPABC3"/>
    <property type="match status" value="1"/>
</dbReference>
<evidence type="ECO:0000256" key="2">
    <source>
        <dbReference type="ARBA" id="ARBA00008912"/>
    </source>
</evidence>
<comment type="similarity">
    <text evidence="2 4">Belongs to the eukaryotic RPB8 RNA polymerase subunit family.</text>
</comment>
<organism evidence="5 7">
    <name type="scientific">Venturia inaequalis</name>
    <name type="common">Apple scab fungus</name>
    <dbReference type="NCBI Taxonomy" id="5025"/>
    <lineage>
        <taxon>Eukaryota</taxon>
        <taxon>Fungi</taxon>
        <taxon>Dikarya</taxon>
        <taxon>Ascomycota</taxon>
        <taxon>Pezizomycotina</taxon>
        <taxon>Dothideomycetes</taxon>
        <taxon>Pleosporomycetidae</taxon>
        <taxon>Venturiales</taxon>
        <taxon>Venturiaceae</taxon>
        <taxon>Venturia</taxon>
    </lineage>
</organism>
<accession>A0A8H3UTG1</accession>
<dbReference type="AlphaFoldDB" id="A0A8H3UTG1"/>
<evidence type="ECO:0000313" key="6">
    <source>
        <dbReference type="EMBL" id="KAE9990047.1"/>
    </source>
</evidence>
<dbReference type="InterPro" id="IPR012340">
    <property type="entry name" value="NA-bd_OB-fold"/>
</dbReference>
<dbReference type="Proteomes" id="UP000490939">
    <property type="component" value="Unassembled WGS sequence"/>
</dbReference>
<comment type="subcellular location">
    <subcellularLocation>
        <location evidence="1">Nucleus</location>
    </subcellularLocation>
</comment>
<dbReference type="EMBL" id="WNWS01000182">
    <property type="protein sequence ID" value="KAE9976025.1"/>
    <property type="molecule type" value="Genomic_DNA"/>
</dbReference>
<dbReference type="SMART" id="SM00658">
    <property type="entry name" value="RPOL8c"/>
    <property type="match status" value="1"/>
</dbReference>
<keyword evidence="3 4" id="KW-0539">Nucleus</keyword>
<dbReference type="GO" id="GO:0005736">
    <property type="term" value="C:RNA polymerase I complex"/>
    <property type="evidence" value="ECO:0007669"/>
    <property type="project" value="TreeGrafter"/>
</dbReference>
<dbReference type="GO" id="GO:0003899">
    <property type="term" value="F:DNA-directed RNA polymerase activity"/>
    <property type="evidence" value="ECO:0007669"/>
    <property type="project" value="UniProtKB-UniRule"/>
</dbReference>
<dbReference type="PIRSF" id="PIRSF000779">
    <property type="entry name" value="RNA_pol_Rpb8"/>
    <property type="match status" value="1"/>
</dbReference>
<keyword evidence="8" id="KW-1185">Reference proteome</keyword>
<dbReference type="FunFam" id="2.40.50.140:FF:000191">
    <property type="entry name" value="DNA-directed RNA polymerases I, II, and III subunit RPABC3"/>
    <property type="match status" value="1"/>
</dbReference>
<evidence type="ECO:0000256" key="4">
    <source>
        <dbReference type="PIRNR" id="PIRNR000779"/>
    </source>
</evidence>
<name>A0A8H3UTG1_VENIN</name>
<dbReference type="PANTHER" id="PTHR10917">
    <property type="entry name" value="DNA-DIRECTED RNA POLYMERASES I, II, AND III SUBUNIT RPABC3"/>
    <property type="match status" value="1"/>
</dbReference>
<dbReference type="OrthoDB" id="20018at2759"/>
<comment type="caution">
    <text evidence="5">The sequence shown here is derived from an EMBL/GenBank/DDBJ whole genome shotgun (WGS) entry which is preliminary data.</text>
</comment>
<evidence type="ECO:0000313" key="8">
    <source>
        <dbReference type="Proteomes" id="UP000490939"/>
    </source>
</evidence>
<dbReference type="GO" id="GO:0005666">
    <property type="term" value="C:RNA polymerase III complex"/>
    <property type="evidence" value="ECO:0007669"/>
    <property type="project" value="TreeGrafter"/>
</dbReference>
<reference evidence="5 7" key="1">
    <citation type="submission" date="2018-12" db="EMBL/GenBank/DDBJ databases">
        <title>Venturia inaequalis Genome Resource.</title>
        <authorList>
            <person name="Lichtner F.J."/>
        </authorList>
    </citation>
    <scope>NUCLEOTIDE SEQUENCE [LARGE SCALE GENOMIC DNA]</scope>
    <source>
        <strain evidence="5 7">120213</strain>
        <strain evidence="6 8">DMI_063113</strain>
    </source>
</reference>
<sequence length="150" mass="17131">MSSDSQLFLDTFTLTSHDHGQYDRVARIKGTSTDGQTSFLLDINTDLYRLSEGEQIELSLVTTLNLDGNKDDEKGTWRDKTGESTLADLWQYVCYGKVYKFEEGEESPEKGGREYIKMYASFGGLLLFIEGPYKKLTSLRVDDVYLLLRK</sequence>
<evidence type="ECO:0000313" key="7">
    <source>
        <dbReference type="Proteomes" id="UP000447873"/>
    </source>
</evidence>
<dbReference type="GO" id="GO:0006351">
    <property type="term" value="P:DNA-templated transcription"/>
    <property type="evidence" value="ECO:0007669"/>
    <property type="project" value="UniProtKB-UniRule"/>
</dbReference>
<dbReference type="GO" id="GO:0005665">
    <property type="term" value="C:RNA polymerase II, core complex"/>
    <property type="evidence" value="ECO:0007669"/>
    <property type="project" value="UniProtKB-UniRule"/>
</dbReference>
<dbReference type="Gene3D" id="2.40.50.140">
    <property type="entry name" value="Nucleic acid-binding proteins"/>
    <property type="match status" value="1"/>
</dbReference>
<evidence type="ECO:0000313" key="5">
    <source>
        <dbReference type="EMBL" id="KAE9976025.1"/>
    </source>
</evidence>
<dbReference type="Proteomes" id="UP000447873">
    <property type="component" value="Unassembled WGS sequence"/>
</dbReference>